<comment type="cofactor">
    <cofactor evidence="2">
        <name>Zn(2+)</name>
        <dbReference type="ChEBI" id="CHEBI:29105"/>
    </cofactor>
</comment>
<evidence type="ECO:0000256" key="10">
    <source>
        <dbReference type="ARBA" id="ARBA00023316"/>
    </source>
</evidence>
<evidence type="ECO:0000256" key="12">
    <source>
        <dbReference type="ARBA" id="ARBA00042615"/>
    </source>
</evidence>
<dbReference type="PANTHER" id="PTHR30417">
    <property type="entry name" value="N-ACETYLMURAMOYL-L-ALANINE AMIDASE AMID"/>
    <property type="match status" value="1"/>
</dbReference>
<comment type="catalytic activity">
    <reaction evidence="1">
        <text>Hydrolyzes the link between N-acetylmuramoyl residues and L-amino acid residues in certain cell-wall glycopeptides.</text>
        <dbReference type="EC" id="3.5.1.28"/>
    </reaction>
</comment>
<dbReference type="InterPro" id="IPR036505">
    <property type="entry name" value="Amidase/PGRP_sf"/>
</dbReference>
<dbReference type="InterPro" id="IPR051206">
    <property type="entry name" value="NAMLAA_amidase_2"/>
</dbReference>
<evidence type="ECO:0000256" key="7">
    <source>
        <dbReference type="ARBA" id="ARBA00022723"/>
    </source>
</evidence>
<dbReference type="CDD" id="cd06583">
    <property type="entry name" value="PGRP"/>
    <property type="match status" value="1"/>
</dbReference>
<keyword evidence="10" id="KW-0961">Cell wall biogenesis/degradation</keyword>
<evidence type="ECO:0000259" key="13">
    <source>
        <dbReference type="SMART" id="SM00644"/>
    </source>
</evidence>
<keyword evidence="7" id="KW-0479">Metal-binding</keyword>
<accession>A0A7X5RJY6</accession>
<evidence type="ECO:0000313" key="15">
    <source>
        <dbReference type="Proteomes" id="UP000470213"/>
    </source>
</evidence>
<dbReference type="GO" id="GO:0046872">
    <property type="term" value="F:metal ion binding"/>
    <property type="evidence" value="ECO:0007669"/>
    <property type="project" value="UniProtKB-KW"/>
</dbReference>
<evidence type="ECO:0000256" key="3">
    <source>
        <dbReference type="ARBA" id="ARBA00004496"/>
    </source>
</evidence>
<evidence type="ECO:0000256" key="8">
    <source>
        <dbReference type="ARBA" id="ARBA00022801"/>
    </source>
</evidence>
<evidence type="ECO:0000256" key="2">
    <source>
        <dbReference type="ARBA" id="ARBA00001947"/>
    </source>
</evidence>
<keyword evidence="15" id="KW-1185">Reference proteome</keyword>
<evidence type="ECO:0000256" key="11">
    <source>
        <dbReference type="ARBA" id="ARBA00039257"/>
    </source>
</evidence>
<feature type="domain" description="N-acetylmuramoyl-L-alanine amidase" evidence="13">
    <location>
        <begin position="12"/>
        <end position="163"/>
    </location>
</feature>
<dbReference type="GO" id="GO:0005737">
    <property type="term" value="C:cytoplasm"/>
    <property type="evidence" value="ECO:0007669"/>
    <property type="project" value="UniProtKB-SubCell"/>
</dbReference>
<keyword evidence="9" id="KW-0862">Zinc</keyword>
<dbReference type="SMART" id="SM00644">
    <property type="entry name" value="Ami_2"/>
    <property type="match status" value="1"/>
</dbReference>
<dbReference type="AlphaFoldDB" id="A0A7X5RJY6"/>
<evidence type="ECO:0000256" key="9">
    <source>
        <dbReference type="ARBA" id="ARBA00022833"/>
    </source>
</evidence>
<dbReference type="GO" id="GO:0009254">
    <property type="term" value="P:peptidoglycan turnover"/>
    <property type="evidence" value="ECO:0007669"/>
    <property type="project" value="TreeGrafter"/>
</dbReference>
<protein>
    <recommendedName>
        <fullName evidence="11">1,6-anhydro-N-acetylmuramyl-L-alanine amidase AmpD</fullName>
        <ecNumber evidence="5">3.5.1.28</ecNumber>
    </recommendedName>
    <alternativeName>
        <fullName evidence="12">N-acetylmuramoyl-L-alanine amidase</fullName>
    </alternativeName>
</protein>
<dbReference type="NCBIfam" id="NF008758">
    <property type="entry name" value="PRK11789.1"/>
    <property type="match status" value="1"/>
</dbReference>
<evidence type="ECO:0000256" key="4">
    <source>
        <dbReference type="ARBA" id="ARBA00007553"/>
    </source>
</evidence>
<evidence type="ECO:0000256" key="6">
    <source>
        <dbReference type="ARBA" id="ARBA00022490"/>
    </source>
</evidence>
<comment type="subcellular location">
    <subcellularLocation>
        <location evidence="3">Cytoplasm</location>
    </subcellularLocation>
</comment>
<dbReference type="EMBL" id="JAAAWN010000003">
    <property type="protein sequence ID" value="NDV90166.1"/>
    <property type="molecule type" value="Genomic_DNA"/>
</dbReference>
<keyword evidence="6" id="KW-0963">Cytoplasm</keyword>
<dbReference type="GO" id="GO:0071555">
    <property type="term" value="P:cell wall organization"/>
    <property type="evidence" value="ECO:0007669"/>
    <property type="project" value="UniProtKB-KW"/>
</dbReference>
<keyword evidence="8 14" id="KW-0378">Hydrolase</keyword>
<dbReference type="Gene3D" id="3.40.80.10">
    <property type="entry name" value="Peptidoglycan recognition protein-like"/>
    <property type="match status" value="1"/>
</dbReference>
<evidence type="ECO:0000256" key="5">
    <source>
        <dbReference type="ARBA" id="ARBA00011901"/>
    </source>
</evidence>
<evidence type="ECO:0000256" key="1">
    <source>
        <dbReference type="ARBA" id="ARBA00001561"/>
    </source>
</evidence>
<comment type="similarity">
    <text evidence="4">Belongs to the N-acetylmuramoyl-L-alanine amidase 2 family.</text>
</comment>
<proteinExistence type="inferred from homology"/>
<dbReference type="FunFam" id="3.40.80.10:FF:000002">
    <property type="entry name" value="1,6-anhydro-N-acetylmuramyl-L-alanine amidase"/>
    <property type="match status" value="1"/>
</dbReference>
<dbReference type="GO" id="GO:0008745">
    <property type="term" value="F:N-acetylmuramoyl-L-alanine amidase activity"/>
    <property type="evidence" value="ECO:0007669"/>
    <property type="project" value="UniProtKB-EC"/>
</dbReference>
<dbReference type="RefSeq" id="WP_163083765.1">
    <property type="nucleotide sequence ID" value="NZ_JAAAWN010000003.1"/>
</dbReference>
<gene>
    <name evidence="14" type="primary">ampD</name>
    <name evidence="14" type="ORF">GTH32_03030</name>
</gene>
<dbReference type="EC" id="3.5.1.28" evidence="5"/>
<reference evidence="14 15" key="1">
    <citation type="submission" date="2020-01" db="EMBL/GenBank/DDBJ databases">
        <authorList>
            <person name="Chen J."/>
            <person name="Zhu S."/>
            <person name="Yang J."/>
        </authorList>
    </citation>
    <scope>NUCLEOTIDE SEQUENCE [LARGE SCALE GENOMIC DNA]</scope>
    <source>
        <strain evidence="14 15">345S023</strain>
    </source>
</reference>
<dbReference type="SUPFAM" id="SSF55846">
    <property type="entry name" value="N-acetylmuramoyl-L-alanine amidase-like"/>
    <property type="match status" value="1"/>
</dbReference>
<dbReference type="PANTHER" id="PTHR30417:SF4">
    <property type="entry name" value="1,6-ANHYDRO-N-ACETYLMURAMYL-L-ALANINE AMIDASE AMPD"/>
    <property type="match status" value="1"/>
</dbReference>
<dbReference type="Pfam" id="PF01510">
    <property type="entry name" value="Amidase_2"/>
    <property type="match status" value="1"/>
</dbReference>
<dbReference type="InterPro" id="IPR002502">
    <property type="entry name" value="Amidase_domain"/>
</dbReference>
<evidence type="ECO:0000313" key="14">
    <source>
        <dbReference type="EMBL" id="NDV90166.1"/>
    </source>
</evidence>
<sequence>MVLYEKAKQIDCPHFDARPDESDIDLLVIHNISLPPKQFGSSDIRKFFTGKLDPNAHPFYQHIAHIRVSAHCVIYRSGEVEQFVPFNQRAWHAGVSTFQGRHRCNDFSIGIELEGTDDLAYTQEQYQALTDVTRFIRQRYPRISLGRIVGHNDIAPGRKSDPGVAFDWARYRTAINA</sequence>
<dbReference type="GO" id="GO:0009253">
    <property type="term" value="P:peptidoglycan catabolic process"/>
    <property type="evidence" value="ECO:0007669"/>
    <property type="project" value="InterPro"/>
</dbReference>
<organism evidence="14 15">
    <name type="scientific">Alteromonas profundi</name>
    <dbReference type="NCBI Taxonomy" id="2696062"/>
    <lineage>
        <taxon>Bacteria</taxon>
        <taxon>Pseudomonadati</taxon>
        <taxon>Pseudomonadota</taxon>
        <taxon>Gammaproteobacteria</taxon>
        <taxon>Alteromonadales</taxon>
        <taxon>Alteromonadaceae</taxon>
        <taxon>Alteromonas/Salinimonas group</taxon>
        <taxon>Alteromonas</taxon>
    </lineage>
</organism>
<name>A0A7X5RJY6_9ALTE</name>
<comment type="caution">
    <text evidence="14">The sequence shown here is derived from an EMBL/GenBank/DDBJ whole genome shotgun (WGS) entry which is preliminary data.</text>
</comment>
<dbReference type="Proteomes" id="UP000470213">
    <property type="component" value="Unassembled WGS sequence"/>
</dbReference>